<evidence type="ECO:0000313" key="1">
    <source>
        <dbReference type="EMBL" id="KAI3739078.1"/>
    </source>
</evidence>
<dbReference type="Proteomes" id="UP001055811">
    <property type="component" value="Linkage Group LG05"/>
</dbReference>
<evidence type="ECO:0000313" key="2">
    <source>
        <dbReference type="Proteomes" id="UP001055811"/>
    </source>
</evidence>
<reference evidence="1 2" key="2">
    <citation type="journal article" date="2022" name="Mol. Ecol. Resour.">
        <title>The genomes of chicory, endive, great burdock and yacon provide insights into Asteraceae paleo-polyploidization history and plant inulin production.</title>
        <authorList>
            <person name="Fan W."/>
            <person name="Wang S."/>
            <person name="Wang H."/>
            <person name="Wang A."/>
            <person name="Jiang F."/>
            <person name="Liu H."/>
            <person name="Zhao H."/>
            <person name="Xu D."/>
            <person name="Zhang Y."/>
        </authorList>
    </citation>
    <scope>NUCLEOTIDE SEQUENCE [LARGE SCALE GENOMIC DNA]</scope>
    <source>
        <strain evidence="2">cv. Punajuju</strain>
        <tissue evidence="1">Leaves</tissue>
    </source>
</reference>
<name>A0ACB9CY16_CICIN</name>
<dbReference type="EMBL" id="CM042013">
    <property type="protein sequence ID" value="KAI3739078.1"/>
    <property type="molecule type" value="Genomic_DNA"/>
</dbReference>
<organism evidence="1 2">
    <name type="scientific">Cichorium intybus</name>
    <name type="common">Chicory</name>
    <dbReference type="NCBI Taxonomy" id="13427"/>
    <lineage>
        <taxon>Eukaryota</taxon>
        <taxon>Viridiplantae</taxon>
        <taxon>Streptophyta</taxon>
        <taxon>Embryophyta</taxon>
        <taxon>Tracheophyta</taxon>
        <taxon>Spermatophyta</taxon>
        <taxon>Magnoliopsida</taxon>
        <taxon>eudicotyledons</taxon>
        <taxon>Gunneridae</taxon>
        <taxon>Pentapetalae</taxon>
        <taxon>asterids</taxon>
        <taxon>campanulids</taxon>
        <taxon>Asterales</taxon>
        <taxon>Asteraceae</taxon>
        <taxon>Cichorioideae</taxon>
        <taxon>Cichorieae</taxon>
        <taxon>Cichoriinae</taxon>
        <taxon>Cichorium</taxon>
    </lineage>
</organism>
<proteinExistence type="predicted"/>
<protein>
    <submittedName>
        <fullName evidence="1">Uncharacterized protein</fullName>
    </submittedName>
</protein>
<keyword evidence="2" id="KW-1185">Reference proteome</keyword>
<accession>A0ACB9CY16</accession>
<gene>
    <name evidence="1" type="ORF">L2E82_29463</name>
</gene>
<sequence length="173" mass="19706">MLPLSHARKDLTQENGNGGKPCQVHKSRLDRRHLQVSGAVRPKAWRGAPRRSAPMPGRGAGQNSTDRIGRQETTEIETQLASRLSCYSPSYRLLLSLQHDPLENGICVHDFMLPLQTLVFETNYMNLDFQQDLRTCVDDLESRKTGNKLGRDFTVEIGKRLWGKFKPNDRICF</sequence>
<reference evidence="2" key="1">
    <citation type="journal article" date="2022" name="Mol. Ecol. Resour.">
        <title>The genomes of chicory, endive, great burdock and yacon provide insights into Asteraceae palaeo-polyploidization history and plant inulin production.</title>
        <authorList>
            <person name="Fan W."/>
            <person name="Wang S."/>
            <person name="Wang H."/>
            <person name="Wang A."/>
            <person name="Jiang F."/>
            <person name="Liu H."/>
            <person name="Zhao H."/>
            <person name="Xu D."/>
            <person name="Zhang Y."/>
        </authorList>
    </citation>
    <scope>NUCLEOTIDE SEQUENCE [LARGE SCALE GENOMIC DNA]</scope>
    <source>
        <strain evidence="2">cv. Punajuju</strain>
    </source>
</reference>
<comment type="caution">
    <text evidence="1">The sequence shown here is derived from an EMBL/GenBank/DDBJ whole genome shotgun (WGS) entry which is preliminary data.</text>
</comment>